<dbReference type="GO" id="GO:0006874">
    <property type="term" value="P:intracellular calcium ion homeostasis"/>
    <property type="evidence" value="ECO:0007669"/>
    <property type="project" value="TreeGrafter"/>
</dbReference>
<feature type="transmembrane region" description="Helical" evidence="5">
    <location>
        <begin position="316"/>
        <end position="336"/>
    </location>
</feature>
<organism evidence="7 9">
    <name type="scientific">Aquisalinus luteolus</name>
    <dbReference type="NCBI Taxonomy" id="1566827"/>
    <lineage>
        <taxon>Bacteria</taxon>
        <taxon>Pseudomonadati</taxon>
        <taxon>Pseudomonadota</taxon>
        <taxon>Alphaproteobacteria</taxon>
        <taxon>Parvularculales</taxon>
        <taxon>Parvularculaceae</taxon>
        <taxon>Aquisalinus</taxon>
    </lineage>
</organism>
<proteinExistence type="predicted"/>
<dbReference type="InterPro" id="IPR004837">
    <property type="entry name" value="NaCa_Exmemb"/>
</dbReference>
<dbReference type="Pfam" id="PF01699">
    <property type="entry name" value="Na_Ca_ex"/>
    <property type="match status" value="2"/>
</dbReference>
<keyword evidence="4 5" id="KW-0472">Membrane</keyword>
<dbReference type="EMBL" id="VCJR02000001">
    <property type="protein sequence ID" value="NHK26708.1"/>
    <property type="molecule type" value="Genomic_DNA"/>
</dbReference>
<dbReference type="PANTHER" id="PTHR10846:SF8">
    <property type="entry name" value="INNER MEMBRANE PROTEIN YRBG"/>
    <property type="match status" value="1"/>
</dbReference>
<feature type="transmembrane region" description="Helical" evidence="5">
    <location>
        <begin position="104"/>
        <end position="124"/>
    </location>
</feature>
<gene>
    <name evidence="8" type="ORF">FF098_002150</name>
    <name evidence="7" type="ORF">GCM10011355_04360</name>
</gene>
<reference evidence="8 10" key="2">
    <citation type="submission" date="2020-02" db="EMBL/GenBank/DDBJ databases">
        <title>Genome sequence of Parvularcula flava strain NH6-79.</title>
        <authorList>
            <person name="Abdul Karim M.H."/>
            <person name="Lam M.Q."/>
            <person name="Chen S.J."/>
            <person name="Yahya A."/>
            <person name="Shahir S."/>
            <person name="Shamsir M.S."/>
            <person name="Chong C.S."/>
        </authorList>
    </citation>
    <scope>NUCLEOTIDE SEQUENCE [LARGE SCALE GENOMIC DNA]</scope>
    <source>
        <strain evidence="8 10">NH6-79</strain>
    </source>
</reference>
<comment type="subcellular location">
    <subcellularLocation>
        <location evidence="1">Membrane</location>
        <topology evidence="1">Multi-pass membrane protein</topology>
    </subcellularLocation>
</comment>
<dbReference type="RefSeq" id="WP_155136731.1">
    <property type="nucleotide sequence ID" value="NZ_BMGZ01000001.1"/>
</dbReference>
<comment type="caution">
    <text evidence="7">The sequence shown here is derived from an EMBL/GenBank/DDBJ whole genome shotgun (WGS) entry which is preliminary data.</text>
</comment>
<keyword evidence="2 5" id="KW-0812">Transmembrane</keyword>
<evidence type="ECO:0000256" key="3">
    <source>
        <dbReference type="ARBA" id="ARBA00022989"/>
    </source>
</evidence>
<keyword evidence="3 5" id="KW-1133">Transmembrane helix</keyword>
<feature type="transmembrane region" description="Helical" evidence="5">
    <location>
        <begin position="187"/>
        <end position="205"/>
    </location>
</feature>
<protein>
    <submittedName>
        <fullName evidence="7">Cation transporter</fullName>
    </submittedName>
    <submittedName>
        <fullName evidence="8">Sodium:calcium antiporter</fullName>
    </submittedName>
</protein>
<evidence type="ECO:0000313" key="10">
    <source>
        <dbReference type="Proteomes" id="UP000818603"/>
    </source>
</evidence>
<feature type="transmembrane region" description="Helical" evidence="5">
    <location>
        <begin position="130"/>
        <end position="148"/>
    </location>
</feature>
<feature type="domain" description="Sodium/calcium exchanger membrane region" evidence="6">
    <location>
        <begin position="187"/>
        <end position="329"/>
    </location>
</feature>
<dbReference type="Proteomes" id="UP000818603">
    <property type="component" value="Unassembled WGS sequence"/>
</dbReference>
<dbReference type="PANTHER" id="PTHR10846">
    <property type="entry name" value="SODIUM/POTASSIUM/CALCIUM EXCHANGER"/>
    <property type="match status" value="1"/>
</dbReference>
<reference evidence="7" key="3">
    <citation type="submission" date="2020-09" db="EMBL/GenBank/DDBJ databases">
        <authorList>
            <person name="Sun Q."/>
            <person name="Zhou Y."/>
        </authorList>
    </citation>
    <scope>NUCLEOTIDE SEQUENCE</scope>
    <source>
        <strain evidence="7">CGMCC 1.14984</strain>
    </source>
</reference>
<dbReference type="AlphaFoldDB" id="A0A8J3A0F9"/>
<dbReference type="EMBL" id="BMGZ01000001">
    <property type="protein sequence ID" value="GGH93165.1"/>
    <property type="molecule type" value="Genomic_DNA"/>
</dbReference>
<evidence type="ECO:0000256" key="4">
    <source>
        <dbReference type="ARBA" id="ARBA00023136"/>
    </source>
</evidence>
<sequence>MSATVALSIFAFATLVILAAGSRLAGVADRLADRTGLGEALVGAVLLGAATSLSGLTTSVVAASRGLPELAVSNAVGGIAAQTVFLVAADFFHKRVNLEHAAASIENLLYGIMLAGMLAVPLIAMGGPDWTVHGIHPASLFLVGFYVLGLRLSRKTRHFPQWQPEQTRETRMDEPDEANADMSLSSLIIQFCILAGITGIAGWAIALSGETLMTTFSLSESVTGALLTAIATSTPELVTTIAAVRRGALTLAVGGIMGGNLFDVLFLAGADAAYREGSIYHAISGQQSFLLALTILMTAVLIAGLIVREKRGFARIGFESSLVLVLYLGGMALLAAG</sequence>
<evidence type="ECO:0000256" key="1">
    <source>
        <dbReference type="ARBA" id="ARBA00004141"/>
    </source>
</evidence>
<accession>A0A8J3A0F9</accession>
<feature type="transmembrane region" description="Helical" evidence="5">
    <location>
        <begin position="251"/>
        <end position="269"/>
    </location>
</feature>
<feature type="transmembrane region" description="Helical" evidence="5">
    <location>
        <begin position="40"/>
        <end position="64"/>
    </location>
</feature>
<dbReference type="GO" id="GO:0005262">
    <property type="term" value="F:calcium channel activity"/>
    <property type="evidence" value="ECO:0007669"/>
    <property type="project" value="TreeGrafter"/>
</dbReference>
<evidence type="ECO:0000259" key="6">
    <source>
        <dbReference type="Pfam" id="PF01699"/>
    </source>
</evidence>
<dbReference type="Proteomes" id="UP000621856">
    <property type="component" value="Unassembled WGS sequence"/>
</dbReference>
<feature type="transmembrane region" description="Helical" evidence="5">
    <location>
        <begin position="70"/>
        <end position="92"/>
    </location>
</feature>
<name>A0A8J3A0F9_9PROT</name>
<evidence type="ECO:0000313" key="9">
    <source>
        <dbReference type="Proteomes" id="UP000621856"/>
    </source>
</evidence>
<keyword evidence="10" id="KW-1185">Reference proteome</keyword>
<evidence type="ECO:0000313" key="8">
    <source>
        <dbReference type="EMBL" id="NHK26708.1"/>
    </source>
</evidence>
<dbReference type="GO" id="GO:0005886">
    <property type="term" value="C:plasma membrane"/>
    <property type="evidence" value="ECO:0007669"/>
    <property type="project" value="TreeGrafter"/>
</dbReference>
<dbReference type="InterPro" id="IPR044880">
    <property type="entry name" value="NCX_ion-bd_dom_sf"/>
</dbReference>
<evidence type="ECO:0000313" key="7">
    <source>
        <dbReference type="EMBL" id="GGH93165.1"/>
    </source>
</evidence>
<feature type="transmembrane region" description="Helical" evidence="5">
    <location>
        <begin position="289"/>
        <end position="307"/>
    </location>
</feature>
<dbReference type="InterPro" id="IPR004481">
    <property type="entry name" value="K/Na/Ca-exchanger"/>
</dbReference>
<feature type="domain" description="Sodium/calcium exchanger membrane region" evidence="6">
    <location>
        <begin position="7"/>
        <end position="147"/>
    </location>
</feature>
<feature type="transmembrane region" description="Helical" evidence="5">
    <location>
        <begin position="6"/>
        <end position="28"/>
    </location>
</feature>
<evidence type="ECO:0000256" key="2">
    <source>
        <dbReference type="ARBA" id="ARBA00022692"/>
    </source>
</evidence>
<dbReference type="GO" id="GO:0008273">
    <property type="term" value="F:calcium, potassium:sodium antiporter activity"/>
    <property type="evidence" value="ECO:0007669"/>
    <property type="project" value="TreeGrafter"/>
</dbReference>
<evidence type="ECO:0000256" key="5">
    <source>
        <dbReference type="SAM" id="Phobius"/>
    </source>
</evidence>
<feature type="transmembrane region" description="Helical" evidence="5">
    <location>
        <begin position="225"/>
        <end position="244"/>
    </location>
</feature>
<reference evidence="7" key="1">
    <citation type="journal article" date="2014" name="Int. J. Syst. Evol. Microbiol.">
        <title>Complete genome sequence of Corynebacterium casei LMG S-19264T (=DSM 44701T), isolated from a smear-ripened cheese.</title>
        <authorList>
            <consortium name="US DOE Joint Genome Institute (JGI-PGF)"/>
            <person name="Walter F."/>
            <person name="Albersmeier A."/>
            <person name="Kalinowski J."/>
            <person name="Ruckert C."/>
        </authorList>
    </citation>
    <scope>NUCLEOTIDE SEQUENCE</scope>
    <source>
        <strain evidence="7">CGMCC 1.14984</strain>
    </source>
</reference>
<dbReference type="Gene3D" id="1.20.1420.30">
    <property type="entry name" value="NCX, central ion-binding region"/>
    <property type="match status" value="2"/>
</dbReference>